<evidence type="ECO:0000313" key="7">
    <source>
        <dbReference type="EMBL" id="RKP35611.1"/>
    </source>
</evidence>
<accession>A0A4P9ZS48</accession>
<feature type="region of interest" description="Disordered" evidence="5">
    <location>
        <begin position="60"/>
        <end position="88"/>
    </location>
</feature>
<feature type="compositionally biased region" description="Low complexity" evidence="5">
    <location>
        <begin position="608"/>
        <end position="633"/>
    </location>
</feature>
<dbReference type="SMART" id="SM00385">
    <property type="entry name" value="CYCLIN"/>
    <property type="match status" value="1"/>
</dbReference>
<name>A0A4P9ZS48_9FUNG</name>
<feature type="domain" description="Cyclin-like" evidence="6">
    <location>
        <begin position="324"/>
        <end position="409"/>
    </location>
</feature>
<dbReference type="FunFam" id="1.10.472.10:FF:000001">
    <property type="entry name" value="G2/mitotic-specific cyclin"/>
    <property type="match status" value="1"/>
</dbReference>
<dbReference type="Gene3D" id="1.10.472.10">
    <property type="entry name" value="Cyclin-like"/>
    <property type="match status" value="2"/>
</dbReference>
<evidence type="ECO:0000256" key="5">
    <source>
        <dbReference type="SAM" id="MobiDB-lite"/>
    </source>
</evidence>
<evidence type="ECO:0000259" key="6">
    <source>
        <dbReference type="SMART" id="SM00385"/>
    </source>
</evidence>
<dbReference type="STRING" id="215637.A0A4P9ZS48"/>
<reference evidence="8" key="1">
    <citation type="journal article" date="2018" name="Nat. Microbiol.">
        <title>Leveraging single-cell genomics to expand the fungal tree of life.</title>
        <authorList>
            <person name="Ahrendt S.R."/>
            <person name="Quandt C.A."/>
            <person name="Ciobanu D."/>
            <person name="Clum A."/>
            <person name="Salamov A."/>
            <person name="Andreopoulos B."/>
            <person name="Cheng J.F."/>
            <person name="Woyke T."/>
            <person name="Pelin A."/>
            <person name="Henrissat B."/>
            <person name="Reynolds N.K."/>
            <person name="Benny G.L."/>
            <person name="Smith M.E."/>
            <person name="James T.Y."/>
            <person name="Grigoriev I.V."/>
        </authorList>
    </citation>
    <scope>NUCLEOTIDE SEQUENCE [LARGE SCALE GENOMIC DNA]</scope>
    <source>
        <strain evidence="8">RSA 468</strain>
    </source>
</reference>
<feature type="region of interest" description="Disordered" evidence="5">
    <location>
        <begin position="601"/>
        <end position="642"/>
    </location>
</feature>
<keyword evidence="2 4" id="KW-0195">Cyclin</keyword>
<feature type="compositionally biased region" description="Basic residues" evidence="5">
    <location>
        <begin position="1"/>
        <end position="10"/>
    </location>
</feature>
<feature type="region of interest" description="Disordered" evidence="5">
    <location>
        <begin position="250"/>
        <end position="269"/>
    </location>
</feature>
<dbReference type="InterPro" id="IPR048258">
    <property type="entry name" value="Cyclins_cyclin-box"/>
</dbReference>
<dbReference type="Proteomes" id="UP000268162">
    <property type="component" value="Unassembled WGS sequence"/>
</dbReference>
<keyword evidence="8" id="KW-1185">Reference proteome</keyword>
<dbReference type="CDD" id="cd20520">
    <property type="entry name" value="CYCLIN_CCNE_rpt2"/>
    <property type="match status" value="1"/>
</dbReference>
<keyword evidence="3" id="KW-0131">Cell cycle</keyword>
<evidence type="ECO:0000256" key="3">
    <source>
        <dbReference type="ARBA" id="ARBA00023306"/>
    </source>
</evidence>
<dbReference type="InterPro" id="IPR013763">
    <property type="entry name" value="Cyclin-like_dom"/>
</dbReference>
<evidence type="ECO:0000256" key="1">
    <source>
        <dbReference type="ARBA" id="ARBA00022618"/>
    </source>
</evidence>
<feature type="region of interest" description="Disordered" evidence="5">
    <location>
        <begin position="184"/>
        <end position="229"/>
    </location>
</feature>
<protein>
    <recommendedName>
        <fullName evidence="6">Cyclin-like domain-containing protein</fullName>
    </recommendedName>
</protein>
<dbReference type="InterPro" id="IPR039361">
    <property type="entry name" value="Cyclin"/>
</dbReference>
<dbReference type="SUPFAM" id="SSF47954">
    <property type="entry name" value="Cyclin-like"/>
    <property type="match status" value="2"/>
</dbReference>
<evidence type="ECO:0000256" key="4">
    <source>
        <dbReference type="RuleBase" id="RU000383"/>
    </source>
</evidence>
<sequence length="642" mass="70553">MTAQLFKRKSAALDSSRPITGPHPSPKPNASTVGPRRRFREIPGAIESWVTQRMGFEPSRKSVPSKWFSTTERKSPIPTTSRLSGLRNGCSLASRTSYNLSLPTRPDPNRRGRLPTVLSIFKDSHHLEDDNNEGPSSKRLCTPVQDSFDDTALLDGDTVTGNALSEYIDLTTKIPENPVVILLSPPVLPDDDNEYTPAGGNGHPSPASGGDSLDLHGRSCHPSSPYSDASTDTLLNHSAWRSVHSTSPLPASPLAAHAEGDHDDSDGDHTLCVDAPNPLAEAFAATERDCFAHMQRVEADYTVDPHYLVNHPDLNVHMRPILVDWLLEVGADFHLHRATIHMAVNFLDRFLSSCRHVTRDILQCVATACLSIAIKLEEYTCPKLKELVDLAQGAFDLGQLKRAEHIVLKGIKWRLTPPTIQHWLPTFFHRASQRAPAVFHAPLPASTAHRPKPPTFNPAIHRQSYQPTLCPLLAHIPQLPSNWYFYASHIADVALHHTHSLRFSYSTLAAASFYLVLDRFAPDYLKDSFFEEVTGQTMASVQDCVTFLRTRAGPLVIDVPSTADPSRAKYRFGPNYQKYHKDAPYAYQNHHAGWLPAIQKGLRDSPQSSSSTSSASTSSSTASSSSSSSTSSSVAPCQPISV</sequence>
<dbReference type="PANTHER" id="PTHR10177">
    <property type="entry name" value="CYCLINS"/>
    <property type="match status" value="1"/>
</dbReference>
<organism evidence="7 8">
    <name type="scientific">Dimargaris cristalligena</name>
    <dbReference type="NCBI Taxonomy" id="215637"/>
    <lineage>
        <taxon>Eukaryota</taxon>
        <taxon>Fungi</taxon>
        <taxon>Fungi incertae sedis</taxon>
        <taxon>Zoopagomycota</taxon>
        <taxon>Kickxellomycotina</taxon>
        <taxon>Dimargaritomycetes</taxon>
        <taxon>Dimargaritales</taxon>
        <taxon>Dimargaritaceae</taxon>
        <taxon>Dimargaris</taxon>
    </lineage>
</organism>
<proteinExistence type="inferred from homology"/>
<keyword evidence="1" id="KW-0132">Cell division</keyword>
<dbReference type="EMBL" id="ML002827">
    <property type="protein sequence ID" value="RKP35611.1"/>
    <property type="molecule type" value="Genomic_DNA"/>
</dbReference>
<evidence type="ECO:0000313" key="8">
    <source>
        <dbReference type="Proteomes" id="UP000268162"/>
    </source>
</evidence>
<dbReference type="PROSITE" id="PS00292">
    <property type="entry name" value="CYCLINS"/>
    <property type="match status" value="1"/>
</dbReference>
<comment type="similarity">
    <text evidence="4">Belongs to the cyclin family.</text>
</comment>
<dbReference type="InterPro" id="IPR006671">
    <property type="entry name" value="Cyclin_N"/>
</dbReference>
<feature type="region of interest" description="Disordered" evidence="5">
    <location>
        <begin position="1"/>
        <end position="38"/>
    </location>
</feature>
<dbReference type="GO" id="GO:0051301">
    <property type="term" value="P:cell division"/>
    <property type="evidence" value="ECO:0007669"/>
    <property type="project" value="UniProtKB-KW"/>
</dbReference>
<gene>
    <name evidence="7" type="ORF">BJ085DRAFT_36107</name>
</gene>
<dbReference type="AlphaFoldDB" id="A0A4P9ZS48"/>
<dbReference type="Pfam" id="PF00134">
    <property type="entry name" value="Cyclin_N"/>
    <property type="match status" value="1"/>
</dbReference>
<dbReference type="InterPro" id="IPR036915">
    <property type="entry name" value="Cyclin-like_sf"/>
</dbReference>
<evidence type="ECO:0000256" key="2">
    <source>
        <dbReference type="ARBA" id="ARBA00023127"/>
    </source>
</evidence>